<dbReference type="EMBL" id="CP017821">
    <property type="protein sequence ID" value="APA11913.1"/>
    <property type="molecule type" value="Genomic_DNA"/>
</dbReference>
<dbReference type="RefSeq" id="XP_001594024.1">
    <property type="nucleotide sequence ID" value="XM_001593974.1"/>
</dbReference>
<dbReference type="AlphaFoldDB" id="A0A1D9QBC7"/>
<dbReference type="VEuPathDB" id="FungiDB:sscle_08g066830"/>
<feature type="region of interest" description="Disordered" evidence="1">
    <location>
        <begin position="210"/>
        <end position="230"/>
    </location>
</feature>
<accession>A0A1D9QBC7</accession>
<evidence type="ECO:0000256" key="1">
    <source>
        <dbReference type="SAM" id="MobiDB-lite"/>
    </source>
</evidence>
<evidence type="ECO:0000313" key="2">
    <source>
        <dbReference type="EMBL" id="APA11913.1"/>
    </source>
</evidence>
<name>A0A1D9QBC7_SCLS1</name>
<dbReference type="OMA" id="EACIAHY"/>
<dbReference type="KEGG" id="ssl:SS1G_05452"/>
<gene>
    <name evidence="2" type="ORF">sscle_08g066830</name>
</gene>
<proteinExistence type="predicted"/>
<protein>
    <submittedName>
        <fullName evidence="2">Uncharacterized protein</fullName>
    </submittedName>
</protein>
<sequence length="258" mass="29376">MASAFQRGIPRIRTRKTHVVAFQDHAGNPALTVFRGEQDNPLPRLYSYSIYFTHPEADPGDTDSARKLYETITQGPRYNTNSVVFRLDLYFIPNGTQDDCIRHYRAEKNARGDFKVQIDAVVRDSTGKISGVSKMPGLVSSYIYDKIAHRYHSLIYVSSEANWQTGDQTMVRVEFDPLSKGEYEKYSKDPGDPREPSELPETHIEVEALNDSSPGFGRETGPGRSVGSMGYEMWDRAPREHMGEEAWEEARDKGWNSW</sequence>
<reference evidence="3" key="1">
    <citation type="journal article" date="2017" name="Genome Biol. Evol.">
        <title>The complete genome sequence of the phytopathogenic fungus Sclerotinia sclerotiorum reveals insights into the genome architecture of broad host range pathogens.</title>
        <authorList>
            <person name="Derbyshire M."/>
            <person name="Denton-Giles M."/>
            <person name="Hegedus D."/>
            <person name="Seifbarghy S."/>
            <person name="Rollins J."/>
            <person name="van Kan J."/>
            <person name="Seidl M.F."/>
            <person name="Faino L."/>
            <person name="Mbengue M."/>
            <person name="Navaud O."/>
            <person name="Raffaele S."/>
            <person name="Hammond-Kosack K."/>
            <person name="Heard S."/>
            <person name="Oliver R."/>
        </authorList>
    </citation>
    <scope>NUCLEOTIDE SEQUENCE [LARGE SCALE GENOMIC DNA]</scope>
    <source>
        <strain evidence="3">ATCC 18683 / 1980 / Ss-1</strain>
    </source>
</reference>
<dbReference type="OrthoDB" id="5402033at2759"/>
<organism evidence="2 3">
    <name type="scientific">Sclerotinia sclerotiorum (strain ATCC 18683 / 1980 / Ss-1)</name>
    <name type="common">White mold</name>
    <name type="synonym">Whetzelinia sclerotiorum</name>
    <dbReference type="NCBI Taxonomy" id="665079"/>
    <lineage>
        <taxon>Eukaryota</taxon>
        <taxon>Fungi</taxon>
        <taxon>Dikarya</taxon>
        <taxon>Ascomycota</taxon>
        <taxon>Pezizomycotina</taxon>
        <taxon>Leotiomycetes</taxon>
        <taxon>Helotiales</taxon>
        <taxon>Sclerotiniaceae</taxon>
        <taxon>Sclerotinia</taxon>
    </lineage>
</organism>
<evidence type="ECO:0000313" key="3">
    <source>
        <dbReference type="Proteomes" id="UP000177798"/>
    </source>
</evidence>
<dbReference type="Proteomes" id="UP000177798">
    <property type="component" value="Chromosome 8"/>
</dbReference>